<dbReference type="InterPro" id="IPR017938">
    <property type="entry name" value="Riboflavin_synthase-like_b-brl"/>
</dbReference>
<dbReference type="EC" id="1.8.1.2" evidence="4"/>
<accession>G8YPP1</accession>
<dbReference type="Gene3D" id="3.40.50.970">
    <property type="match status" value="1"/>
</dbReference>
<dbReference type="InterPro" id="IPR002869">
    <property type="entry name" value="Pyrv_flavodox_OxRed_cen"/>
</dbReference>
<evidence type="ECO:0000256" key="14">
    <source>
        <dbReference type="SAM" id="MobiDB-lite"/>
    </source>
</evidence>
<evidence type="ECO:0000256" key="7">
    <source>
        <dbReference type="ARBA" id="ARBA00022643"/>
    </source>
</evidence>
<dbReference type="InterPro" id="IPR001433">
    <property type="entry name" value="OxRdtase_FAD/NAD-bd"/>
</dbReference>
<feature type="compositionally biased region" description="Basic and acidic residues" evidence="14">
    <location>
        <begin position="658"/>
        <end position="679"/>
    </location>
</feature>
<dbReference type="STRING" id="559304.G8YPP1"/>
<dbReference type="InterPro" id="IPR023173">
    <property type="entry name" value="NADPH_Cyt_P450_Rdtase_alpha"/>
</dbReference>
<evidence type="ECO:0000256" key="10">
    <source>
        <dbReference type="ARBA" id="ARBA00022982"/>
    </source>
</evidence>
<evidence type="ECO:0000256" key="11">
    <source>
        <dbReference type="ARBA" id="ARBA00023002"/>
    </source>
</evidence>
<evidence type="ECO:0000313" key="17">
    <source>
        <dbReference type="Proteomes" id="UP000005222"/>
    </source>
</evidence>
<comment type="cofactor">
    <cofactor evidence="2">
        <name>FAD</name>
        <dbReference type="ChEBI" id="CHEBI:57692"/>
    </cofactor>
</comment>
<keyword evidence="9" id="KW-0521">NADP</keyword>
<keyword evidence="11" id="KW-0560">Oxidoreductase</keyword>
<dbReference type="Gene3D" id="3.40.50.80">
    <property type="entry name" value="Nucleotide-binding domain of ferredoxin-NADP reductase (FNR) module"/>
    <property type="match status" value="1"/>
</dbReference>
<dbReference type="Gene3D" id="2.40.30.10">
    <property type="entry name" value="Translation factors"/>
    <property type="match status" value="1"/>
</dbReference>
<organism evidence="16 17">
    <name type="scientific">Pichia sorbitophila (strain ATCC MYA-4447 / BCRC 22081 / CBS 7064 / NBRC 10061 / NRRL Y-12695)</name>
    <name type="common">Hybrid yeast</name>
    <dbReference type="NCBI Taxonomy" id="559304"/>
    <lineage>
        <taxon>Eukaryota</taxon>
        <taxon>Fungi</taxon>
        <taxon>Dikarya</taxon>
        <taxon>Ascomycota</taxon>
        <taxon>Saccharomycotina</taxon>
        <taxon>Pichiomycetes</taxon>
        <taxon>Debaryomycetaceae</taxon>
        <taxon>Millerozyma</taxon>
    </lineage>
</organism>
<dbReference type="PANTHER" id="PTHR19384:SF109">
    <property type="entry name" value="SULFITE REDUCTASE [NADPH] FLAVOPROTEIN COMPONENT"/>
    <property type="match status" value="1"/>
</dbReference>
<evidence type="ECO:0000256" key="8">
    <source>
        <dbReference type="ARBA" id="ARBA00022827"/>
    </source>
</evidence>
<dbReference type="GO" id="GO:0050660">
    <property type="term" value="F:flavin adenine dinucleotide binding"/>
    <property type="evidence" value="ECO:0007669"/>
    <property type="project" value="TreeGrafter"/>
</dbReference>
<gene>
    <name evidence="16" type="primary">Piso0_000651</name>
    <name evidence="16" type="ORF">GNLVRS01_PISO0D01147g</name>
</gene>
<evidence type="ECO:0000313" key="16">
    <source>
        <dbReference type="EMBL" id="CCE78626.1"/>
    </source>
</evidence>
<dbReference type="Pfam" id="PF00667">
    <property type="entry name" value="FAD_binding_1"/>
    <property type="match status" value="1"/>
</dbReference>
<evidence type="ECO:0000256" key="6">
    <source>
        <dbReference type="ARBA" id="ARBA00022630"/>
    </source>
</evidence>
<feature type="domain" description="FAD-binding FR-type" evidence="15">
    <location>
        <begin position="734"/>
        <end position="965"/>
    </location>
</feature>
<proteinExistence type="predicted"/>
<evidence type="ECO:0000259" key="15">
    <source>
        <dbReference type="PROSITE" id="PS51384"/>
    </source>
</evidence>
<dbReference type="FunCoup" id="G8YPP1">
    <property type="interactions" value="710"/>
</dbReference>
<evidence type="ECO:0000256" key="3">
    <source>
        <dbReference type="ARBA" id="ARBA00004774"/>
    </source>
</evidence>
<dbReference type="GO" id="GO:0004783">
    <property type="term" value="F:sulfite reductase (NADPH) activity"/>
    <property type="evidence" value="ECO:0007669"/>
    <property type="project" value="UniProtKB-EC"/>
</dbReference>
<evidence type="ECO:0000256" key="2">
    <source>
        <dbReference type="ARBA" id="ARBA00001974"/>
    </source>
</evidence>
<comment type="function">
    <text evidence="13">This enzyme catalyzes the 6-electron reduction of sulfite to sulfide. This is one of several activities required for the biosynthesis of L-cysteine from sulfate.</text>
</comment>
<evidence type="ECO:0000256" key="9">
    <source>
        <dbReference type="ARBA" id="ARBA00022857"/>
    </source>
</evidence>
<evidence type="ECO:0000256" key="5">
    <source>
        <dbReference type="ARBA" id="ARBA00022448"/>
    </source>
</evidence>
<dbReference type="SUPFAM" id="SSF52343">
    <property type="entry name" value="Ferredoxin reductase-like, C-terminal NADP-linked domain"/>
    <property type="match status" value="1"/>
</dbReference>
<dbReference type="Pfam" id="PF00175">
    <property type="entry name" value="NAD_binding_1"/>
    <property type="match status" value="1"/>
</dbReference>
<feature type="region of interest" description="Disordered" evidence="14">
    <location>
        <begin position="649"/>
        <end position="679"/>
    </location>
</feature>
<dbReference type="OrthoDB" id="1856718at2759"/>
<evidence type="ECO:0000256" key="4">
    <source>
        <dbReference type="ARBA" id="ARBA00012604"/>
    </source>
</evidence>
<feature type="region of interest" description="Disordered" evidence="14">
    <location>
        <begin position="685"/>
        <end position="704"/>
    </location>
</feature>
<dbReference type="HOGENOM" id="CLU_003662_1_0_1"/>
<evidence type="ECO:0000256" key="12">
    <source>
        <dbReference type="ARBA" id="ARBA00052219"/>
    </source>
</evidence>
<dbReference type="InterPro" id="IPR039261">
    <property type="entry name" value="FNR_nucleotide-bd"/>
</dbReference>
<dbReference type="GO" id="GO:0010181">
    <property type="term" value="F:FMN binding"/>
    <property type="evidence" value="ECO:0007669"/>
    <property type="project" value="TreeGrafter"/>
</dbReference>
<dbReference type="Gene3D" id="1.20.990.10">
    <property type="entry name" value="NADPH-cytochrome p450 Reductase, Chain A, domain 3"/>
    <property type="match status" value="1"/>
</dbReference>
<protein>
    <recommendedName>
        <fullName evidence="4">assimilatory sulfite reductase (NADPH)</fullName>
        <ecNumber evidence="4">1.8.1.2</ecNumber>
    </recommendedName>
</protein>
<dbReference type="PRINTS" id="PR00371">
    <property type="entry name" value="FPNCR"/>
</dbReference>
<feature type="region of interest" description="Disordered" evidence="14">
    <location>
        <begin position="1"/>
        <end position="21"/>
    </location>
</feature>
<dbReference type="PANTHER" id="PTHR19384">
    <property type="entry name" value="NITRIC OXIDE SYNTHASE-RELATED"/>
    <property type="match status" value="1"/>
</dbReference>
<evidence type="ECO:0000256" key="13">
    <source>
        <dbReference type="ARBA" id="ARBA00059320"/>
    </source>
</evidence>
<keyword evidence="8" id="KW-0274">FAD</keyword>
<dbReference type="SUPFAM" id="SSF52922">
    <property type="entry name" value="TK C-terminal domain-like"/>
    <property type="match status" value="1"/>
</dbReference>
<dbReference type="FunFam" id="1.20.990.10:FF:000010">
    <property type="entry name" value="Sulfite reductase [NADPH] flavoprotein component"/>
    <property type="match status" value="1"/>
</dbReference>
<comment type="pathway">
    <text evidence="3">Sulfur metabolism; hydrogen sulfide biosynthesis; hydrogen sulfide from sulfite (NADPH route): step 1/1.</text>
</comment>
<feature type="compositionally biased region" description="Low complexity" evidence="14">
    <location>
        <begin position="12"/>
        <end position="21"/>
    </location>
</feature>
<dbReference type="InParanoid" id="G8YPP1"/>
<comment type="cofactor">
    <cofactor evidence="1">
        <name>FMN</name>
        <dbReference type="ChEBI" id="CHEBI:58210"/>
    </cofactor>
</comment>
<dbReference type="CDD" id="cd06207">
    <property type="entry name" value="CyPoR_like"/>
    <property type="match status" value="1"/>
</dbReference>
<dbReference type="GO" id="GO:0005829">
    <property type="term" value="C:cytosol"/>
    <property type="evidence" value="ECO:0007669"/>
    <property type="project" value="TreeGrafter"/>
</dbReference>
<keyword evidence="10" id="KW-0249">Electron transport</keyword>
<dbReference type="Proteomes" id="UP000005222">
    <property type="component" value="Chromosome D"/>
</dbReference>
<keyword evidence="17" id="KW-1185">Reference proteome</keyword>
<dbReference type="InterPro" id="IPR001709">
    <property type="entry name" value="Flavoprot_Pyr_Nucl_cyt_Rdtase"/>
</dbReference>
<dbReference type="Gene3D" id="3.40.920.10">
    <property type="entry name" value="Pyruvate-ferredoxin oxidoreductase, PFOR, domain III"/>
    <property type="match status" value="1"/>
</dbReference>
<sequence length="1122" mass="124603">MAPHALNTGTQSGKSSVSNGSSSAFSVEKVGQEPFGRVVDPREIGNTTYTTPLTIIQQAIYSISSKIFSYESVVSKDFLDSNLQIWQSHYLRTNAFGVVPFFHKFEVRSGASNAILGFFGKNGTNGQPVSIIAGANALEYMQPSLNVKTASLPLALNISALDYNMKSGTLVSNYNKVLSVARSLNYPVLTPVDTNKGAEFQLLTILNHYIATVSGRPSINLFDGPDFSSTSSRFDNLLPLHQLADLYEELLSSTTEVTHDLEKLVEASLQKLNSLMGTNISLFEYSGSPNAETVFVVYGSQEAAQLSYVVEKLKDNNIGIIKIRSPLPFNSKKFVEKIPSNTKKLVILGQSDESIDFKSSPLKADITAALFLAGKYHQYIVDEFVYSSDFVWSPVTATKIVSEFVTSLNPEKVFEQKDQIISAQSITANTSPIGNYLIWGRDNSSFLQTAEKLALSLSLDNSKRISFRNKFDNSVNGGSFQVQISSSPNSEPAPTIDSADIVLVEDMSLIKSYDILATARPGATILLAIHKPIKNSIEEDLIPALPLNFKKGLSANQNKLIIIDLSIVDELDKANESTKGFSAEFLIQLAFWRASLPELNGFIVNKLLQANGAGFELLASVLDKFITSVDEKNGLRPVSVLPEWAQLSEEDEPVISGENEKSEENKADNEASDEDKKEETLPYFPFETSAFPNPRNTHAESEEIKHGGYKDIAKRFAFPEAYHVKEDLRPDLPVRNFVVKVQENKRLTPEEYSRNIFHIEFDISNTGLTYNIGEALGVHGCNNQENVEEFLKFYGVDGNSLVEVTSREDPSVYEIRSARQALKEVVDFLGKPPKRFYESLAQYASDAKQKEHLEKLASASGAAELKKRQEVDFATYVDILEEFTSARPPLTDLVKMIAPLKRREYSIASSQKIHPNAVHLLIVVVDWVDPKGRKRYGQCSKYLSDLKIGDELVVSVKPSIMKLPPLSTQPVIMSGLGTGLAPFKAFIEEKIWQKQQGMEIGEIYLFLGSRHKKEEYLYGELWEAYKDAGVLTHIGAAFSRDQPQKIYIQDKIRESINDLTDAFVTKNGSFYLCGPTWPVPDITACLQDIIVNAASKKGEEVKDLGKLIEDLKEDGRYVLEVY</sequence>
<dbReference type="FunFam" id="3.40.50.80:FF:000011">
    <property type="entry name" value="Sulfite reductase flavoprotein component"/>
    <property type="match status" value="1"/>
</dbReference>
<dbReference type="SUPFAM" id="SSF63380">
    <property type="entry name" value="Riboflavin synthase domain-like"/>
    <property type="match status" value="1"/>
</dbReference>
<dbReference type="InterPro" id="IPR003097">
    <property type="entry name" value="CysJ-like_FAD-binding"/>
</dbReference>
<dbReference type="EMBL" id="FO082056">
    <property type="protein sequence ID" value="CCE78626.1"/>
    <property type="molecule type" value="Genomic_DNA"/>
</dbReference>
<name>G8YPP1_PICSO</name>
<keyword evidence="7" id="KW-0288">FMN</keyword>
<dbReference type="SUPFAM" id="SSF53323">
    <property type="entry name" value="Pyruvate-ferredoxin oxidoreductase, PFOR, domain III"/>
    <property type="match status" value="1"/>
</dbReference>
<dbReference type="PROSITE" id="PS51384">
    <property type="entry name" value="FAD_FR"/>
    <property type="match status" value="1"/>
</dbReference>
<dbReference type="InterPro" id="IPR009014">
    <property type="entry name" value="Transketo_C/PFOR_II"/>
</dbReference>
<dbReference type="AlphaFoldDB" id="G8YPP1"/>
<evidence type="ECO:0000256" key="1">
    <source>
        <dbReference type="ARBA" id="ARBA00001917"/>
    </source>
</evidence>
<dbReference type="InterPro" id="IPR017927">
    <property type="entry name" value="FAD-bd_FR_type"/>
</dbReference>
<dbReference type="eggNOG" id="KOG1158">
    <property type="taxonomic scope" value="Eukaryota"/>
</dbReference>
<reference evidence="16 17" key="1">
    <citation type="journal article" date="2012" name="G3 (Bethesda)">
        <title>Pichia sorbitophila, an interspecies yeast hybrid reveals early steps of genome resolution following polyploidization.</title>
        <authorList>
            <person name="Leh Louis V."/>
            <person name="Despons L."/>
            <person name="Friedrich A."/>
            <person name="Martin T."/>
            <person name="Durrens P."/>
            <person name="Casaregola S."/>
            <person name="Neuveglise C."/>
            <person name="Fairhead C."/>
            <person name="Marck C."/>
            <person name="Cruz J.A."/>
            <person name="Straub M.L."/>
            <person name="Kugler V."/>
            <person name="Sacerdot C."/>
            <person name="Uzunov Z."/>
            <person name="Thierry A."/>
            <person name="Weiss S."/>
            <person name="Bleykasten C."/>
            <person name="De Montigny J."/>
            <person name="Jacques N."/>
            <person name="Jung P."/>
            <person name="Lemaire M."/>
            <person name="Mallet S."/>
            <person name="Morel G."/>
            <person name="Richard G.F."/>
            <person name="Sarkar A."/>
            <person name="Savel G."/>
            <person name="Schacherer J."/>
            <person name="Seret M.L."/>
            <person name="Talla E."/>
            <person name="Samson G."/>
            <person name="Jubin C."/>
            <person name="Poulain J."/>
            <person name="Vacherie B."/>
            <person name="Barbe V."/>
            <person name="Pelletier E."/>
            <person name="Sherman D.J."/>
            <person name="Westhof E."/>
            <person name="Weissenbach J."/>
            <person name="Baret P.V."/>
            <person name="Wincker P."/>
            <person name="Gaillardin C."/>
            <person name="Dujon B."/>
            <person name="Souciet J.L."/>
        </authorList>
    </citation>
    <scope>NUCLEOTIDE SEQUENCE [LARGE SCALE GENOMIC DNA]</scope>
    <source>
        <strain evidence="17">ATCC MYA-4447 / BCRC 22081 / CBS 7064 / NBRC 10061 / NRRL Y-12695</strain>
    </source>
</reference>
<comment type="catalytic activity">
    <reaction evidence="12">
        <text>hydrogen sulfide + 3 NADP(+) + 3 H2O = sulfite + 3 NADPH + 4 H(+)</text>
        <dbReference type="Rhea" id="RHEA:13801"/>
        <dbReference type="ChEBI" id="CHEBI:15377"/>
        <dbReference type="ChEBI" id="CHEBI:15378"/>
        <dbReference type="ChEBI" id="CHEBI:17359"/>
        <dbReference type="ChEBI" id="CHEBI:29919"/>
        <dbReference type="ChEBI" id="CHEBI:57783"/>
        <dbReference type="ChEBI" id="CHEBI:58349"/>
        <dbReference type="EC" id="1.8.1.2"/>
    </reaction>
</comment>
<dbReference type="OMA" id="MIVAVNW"/>
<keyword evidence="5" id="KW-0813">Transport</keyword>
<keyword evidence="6" id="KW-0285">Flavoprotein</keyword>
<dbReference type="Gene3D" id="3.40.50.920">
    <property type="match status" value="1"/>
</dbReference>